<dbReference type="GO" id="GO:0006541">
    <property type="term" value="P:glutamine metabolic process"/>
    <property type="evidence" value="ECO:0007669"/>
    <property type="project" value="TreeGrafter"/>
</dbReference>
<feature type="binding site" evidence="17">
    <location>
        <position position="814"/>
    </location>
    <ligand>
        <name>Mg(2+)</name>
        <dbReference type="ChEBI" id="CHEBI:18420"/>
        <label>3</label>
    </ligand>
</feature>
<dbReference type="FunFam" id="3.30.470.20:FF:000026">
    <property type="entry name" value="Carbamoyl-phosphate synthase large chain"/>
    <property type="match status" value="1"/>
</dbReference>
<comment type="caution">
    <text evidence="17">Lacks conserved residue(s) required for the propagation of feature annotation.</text>
</comment>
<feature type="binding site" evidence="17">
    <location>
        <position position="742"/>
    </location>
    <ligand>
        <name>ATP</name>
        <dbReference type="ChEBI" id="CHEBI:30616"/>
        <label>2</label>
    </ligand>
</feature>
<dbReference type="GO" id="GO:0005737">
    <property type="term" value="C:cytoplasm"/>
    <property type="evidence" value="ECO:0007669"/>
    <property type="project" value="TreeGrafter"/>
</dbReference>
<comment type="function">
    <text evidence="15 17">Large subunit of the glutamine-dependent carbamoyl phosphate synthetase (CPSase). CPSase catalyzes the formation of carbamoyl phosphate from the ammonia moiety of glutamine, carbonate, and phosphate donated by ATP, constituting the first step of 2 biosynthetic pathways, one leading to arginine and/or urea and the other to pyrimidine nucleotides. The large subunit (synthetase) binds the substrates ammonia (free or transferred from glutamine from the small subunit), hydrogencarbonate and ATP and carries out an ATP-coupled ligase reaction, activating hydrogencarbonate by forming carboxy phosphate which reacts with ammonia to form carbamoyl phosphate.</text>
</comment>
<keyword evidence="9 17" id="KW-0547">Nucleotide-binding</keyword>
<comment type="pathway">
    <text evidence="2 17">Amino-acid biosynthesis; L-arginine biosynthesis; carbamoyl phosphate from bicarbonate: step 1/1.</text>
</comment>
<feature type="binding site" evidence="17">
    <location>
        <position position="814"/>
    </location>
    <ligand>
        <name>ATP</name>
        <dbReference type="ChEBI" id="CHEBI:30616"/>
        <label>2</label>
    </ligand>
</feature>
<feature type="binding site" evidence="17">
    <location>
        <position position="167"/>
    </location>
    <ligand>
        <name>ATP</name>
        <dbReference type="ChEBI" id="CHEBI:30616"/>
        <label>1</label>
    </ligand>
</feature>
<dbReference type="GO" id="GO:0005524">
    <property type="term" value="F:ATP binding"/>
    <property type="evidence" value="ECO:0007669"/>
    <property type="project" value="UniProtKB-UniRule"/>
</dbReference>
<keyword evidence="11" id="KW-0460">Magnesium</keyword>
<feature type="binding site" evidence="17">
    <location>
        <position position="774"/>
    </location>
    <ligand>
        <name>ATP</name>
        <dbReference type="ChEBI" id="CHEBI:30616"/>
        <label>2</label>
    </ligand>
</feature>
<proteinExistence type="inferred from homology"/>
<evidence type="ECO:0000256" key="2">
    <source>
        <dbReference type="ARBA" id="ARBA00005077"/>
    </source>
</evidence>
<comment type="pathway">
    <text evidence="1 17">Pyrimidine metabolism; UMP biosynthesis via de novo pathway; (S)-dihydroorotate from bicarbonate: step 1/3.</text>
</comment>
<reference evidence="20 21" key="1">
    <citation type="submission" date="2019-10" db="EMBL/GenBank/DDBJ databases">
        <title>Sequencing and Assembly of Multiple Reported Metal-Biooxidizing Members of the Extremely Thermoacidophilic Archaeal Family Sulfolobaceae.</title>
        <authorList>
            <person name="Counts J.A."/>
            <person name="Kelly R.M."/>
        </authorList>
    </citation>
    <scope>NUCLEOTIDE SEQUENCE [LARGE SCALE GENOMIC DNA]</scope>
    <source>
        <strain evidence="20 21">DSM 6482</strain>
    </source>
</reference>
<feature type="region of interest" description="Allosteric domain" evidence="17">
    <location>
        <begin position="923"/>
        <end position="1042"/>
    </location>
</feature>
<comment type="domain">
    <text evidence="17">The large subunit is composed of 2 ATP-grasp domains that are involved in binding the 2 ATP molecules needed for carbamoyl phosphate synthesis. The N-terminal ATP-grasp domain (referred to as the carboxyphosphate synthetic component) catalyzes the ATP-dependent phosphorylation of hydrogencarbonate to carboxyphosphate and the subsequent nucleophilic attack by ammonia to form a carbamate intermediate. The C-terminal ATP-grasp domain (referred to as the carbamoyl phosphate synthetic component) then catalyzes the phosphorylation of carbamate with the second ATP to form the end product carbamoyl phosphate. The reactive and unstable enzyme intermediates are sequentially channeled from one active site to the next through the interior of the protein over a distance of at least 96 A.</text>
</comment>
<comment type="subunit">
    <text evidence="16 17">Composed of two chains; the small (or glutamine) chain promotes the hydrolysis of glutamine to ammonia, which is used by the large (or ammonia) chain to synthesize carbamoyl phosphate. Tetramer of heterodimers (alpha,beta)4.</text>
</comment>
<feature type="binding site" evidence="17">
    <location>
        <position position="298"/>
    </location>
    <ligand>
        <name>Mg(2+)</name>
        <dbReference type="ChEBI" id="CHEBI:18420"/>
        <label>2</label>
    </ligand>
</feature>
<dbReference type="AlphaFoldDB" id="A0A6A9QGH7"/>
<feature type="binding site" evidence="17">
    <location>
        <position position="701"/>
    </location>
    <ligand>
        <name>ATP</name>
        <dbReference type="ChEBI" id="CHEBI:30616"/>
        <label>2</label>
    </ligand>
</feature>
<dbReference type="FunFam" id="3.30.1490.20:FF:000001">
    <property type="entry name" value="Carbamoyl-phosphate synthase large chain"/>
    <property type="match status" value="1"/>
</dbReference>
<keyword evidence="7" id="KW-0479">Metal-binding</keyword>
<feature type="binding site" evidence="17">
    <location>
        <position position="826"/>
    </location>
    <ligand>
        <name>Mn(2+)</name>
        <dbReference type="ChEBI" id="CHEBI:29035"/>
        <label>3</label>
    </ligand>
</feature>
<comment type="similarity">
    <text evidence="3 17">Belongs to the CarB family.</text>
</comment>
<dbReference type="SUPFAM" id="SSF52440">
    <property type="entry name" value="PreATP-grasp domain"/>
    <property type="match status" value="2"/>
</dbReference>
<dbReference type="Gene3D" id="3.30.470.20">
    <property type="entry name" value="ATP-grasp fold, B domain"/>
    <property type="match status" value="2"/>
</dbReference>
<feature type="binding site" evidence="17">
    <location>
        <position position="826"/>
    </location>
    <ligand>
        <name>Mg(2+)</name>
        <dbReference type="ChEBI" id="CHEBI:18420"/>
        <label>4</label>
    </ligand>
</feature>
<comment type="caution">
    <text evidence="20">The sequence shown here is derived from an EMBL/GenBank/DDBJ whole genome shotgun (WGS) entry which is preliminary data.</text>
</comment>
<dbReference type="NCBIfam" id="NF009455">
    <property type="entry name" value="PRK12815.1"/>
    <property type="match status" value="1"/>
</dbReference>
<dbReference type="EC" id="6.3.4.16" evidence="17"/>
<dbReference type="SUPFAM" id="SSF48108">
    <property type="entry name" value="Carbamoyl phosphate synthetase, large subunit connection domain"/>
    <property type="match status" value="1"/>
</dbReference>
<dbReference type="Pfam" id="PF02787">
    <property type="entry name" value="CPSase_L_D3"/>
    <property type="match status" value="1"/>
</dbReference>
<feature type="domain" description="ATP-grasp" evidence="18">
    <location>
        <begin position="665"/>
        <end position="855"/>
    </location>
</feature>
<evidence type="ECO:0000256" key="10">
    <source>
        <dbReference type="ARBA" id="ARBA00022840"/>
    </source>
</evidence>
<keyword evidence="10 17" id="KW-0067">ATP-binding</keyword>
<feature type="domain" description="MGS-like" evidence="19">
    <location>
        <begin position="922"/>
        <end position="1042"/>
    </location>
</feature>
<feature type="binding site" evidence="17">
    <location>
        <position position="296"/>
    </location>
    <ligand>
        <name>Mn(2+)</name>
        <dbReference type="ChEBI" id="CHEBI:29035"/>
        <label>1</label>
    </ligand>
</feature>
<dbReference type="PROSITE" id="PS51855">
    <property type="entry name" value="MGS"/>
    <property type="match status" value="1"/>
</dbReference>
<feature type="binding site" evidence="17">
    <location>
        <position position="771"/>
    </location>
    <ligand>
        <name>ATP</name>
        <dbReference type="ChEBI" id="CHEBI:30616"/>
        <label>2</label>
    </ligand>
</feature>
<dbReference type="RefSeq" id="WP_054838217.1">
    <property type="nucleotide sequence ID" value="NZ_BBBY01000006.1"/>
</dbReference>
<dbReference type="Proteomes" id="UP000470772">
    <property type="component" value="Unassembled WGS sequence"/>
</dbReference>
<evidence type="ECO:0000256" key="14">
    <source>
        <dbReference type="ARBA" id="ARBA00048816"/>
    </source>
</evidence>
<comment type="catalytic activity">
    <reaction evidence="13 17">
        <text>hydrogencarbonate + NH4(+) + 2 ATP = carbamoyl phosphate + 2 ADP + phosphate + 2 H(+)</text>
        <dbReference type="Rhea" id="RHEA:18029"/>
        <dbReference type="ChEBI" id="CHEBI:15378"/>
        <dbReference type="ChEBI" id="CHEBI:17544"/>
        <dbReference type="ChEBI" id="CHEBI:28938"/>
        <dbReference type="ChEBI" id="CHEBI:30616"/>
        <dbReference type="ChEBI" id="CHEBI:43474"/>
        <dbReference type="ChEBI" id="CHEBI:58228"/>
        <dbReference type="ChEBI" id="CHEBI:456216"/>
        <dbReference type="EC" id="6.3.4.16"/>
    </reaction>
</comment>
<dbReference type="GO" id="GO:0044205">
    <property type="term" value="P:'de novo' UMP biosynthetic process"/>
    <property type="evidence" value="ECO:0007669"/>
    <property type="project" value="UniProtKB-UniRule"/>
</dbReference>
<keyword evidence="4 17" id="KW-0055">Arginine biosynthesis</keyword>
<feature type="domain" description="ATP-grasp" evidence="18">
    <location>
        <begin position="131"/>
        <end position="325"/>
    </location>
</feature>
<evidence type="ECO:0000256" key="6">
    <source>
        <dbReference type="ARBA" id="ARBA00022605"/>
    </source>
</evidence>
<dbReference type="PANTHER" id="PTHR11405:SF53">
    <property type="entry name" value="CARBAMOYL-PHOSPHATE SYNTHASE [AMMONIA], MITOCHONDRIAL"/>
    <property type="match status" value="1"/>
</dbReference>
<keyword evidence="8 17" id="KW-0677">Repeat</keyword>
<feature type="binding site" evidence="17">
    <location>
        <position position="296"/>
    </location>
    <ligand>
        <name>Mg(2+)</name>
        <dbReference type="ChEBI" id="CHEBI:18420"/>
        <label>1</label>
    </ligand>
</feature>
<gene>
    <name evidence="17 20" type="primary">carB</name>
    <name evidence="20" type="ORF">GC250_01585</name>
</gene>
<evidence type="ECO:0000259" key="19">
    <source>
        <dbReference type="PROSITE" id="PS51855"/>
    </source>
</evidence>
<feature type="binding site" evidence="17">
    <location>
        <position position="239"/>
    </location>
    <ligand>
        <name>ATP</name>
        <dbReference type="ChEBI" id="CHEBI:30616"/>
        <label>1</label>
    </ligand>
</feature>
<dbReference type="EMBL" id="WGGD01000005">
    <property type="protein sequence ID" value="MUN28186.1"/>
    <property type="molecule type" value="Genomic_DNA"/>
</dbReference>
<dbReference type="PROSITE" id="PS50975">
    <property type="entry name" value="ATP_GRASP"/>
    <property type="match status" value="2"/>
</dbReference>
<dbReference type="FunFam" id="3.30.470.20:FF:000001">
    <property type="entry name" value="Carbamoyl-phosphate synthase large chain"/>
    <property type="match status" value="1"/>
</dbReference>
<feature type="binding site" evidence="17">
    <location>
        <position position="206"/>
    </location>
    <ligand>
        <name>ATP</name>
        <dbReference type="ChEBI" id="CHEBI:30616"/>
        <label>1</label>
    </ligand>
</feature>
<feature type="binding site" evidence="17">
    <location>
        <position position="747"/>
    </location>
    <ligand>
        <name>ATP</name>
        <dbReference type="ChEBI" id="CHEBI:30616"/>
        <label>2</label>
    </ligand>
</feature>
<evidence type="ECO:0000256" key="4">
    <source>
        <dbReference type="ARBA" id="ARBA00022571"/>
    </source>
</evidence>
<evidence type="ECO:0000256" key="17">
    <source>
        <dbReference type="HAMAP-Rule" id="MF_01210"/>
    </source>
</evidence>
<evidence type="ECO:0000256" key="7">
    <source>
        <dbReference type="ARBA" id="ARBA00022723"/>
    </source>
</evidence>
<dbReference type="EC" id="6.3.5.5" evidence="17"/>
<dbReference type="PANTHER" id="PTHR11405">
    <property type="entry name" value="CARBAMOYLTRANSFERASE FAMILY MEMBER"/>
    <property type="match status" value="1"/>
</dbReference>
<dbReference type="OrthoDB" id="85487at2157"/>
<comment type="cofactor">
    <cofactor evidence="17">
        <name>Mg(2+)</name>
        <dbReference type="ChEBI" id="CHEBI:18420"/>
    </cofactor>
    <cofactor evidence="17">
        <name>Mn(2+)</name>
        <dbReference type="ChEBI" id="CHEBI:29035"/>
    </cofactor>
    <text evidence="17">Binds 4 Mg(2+) or Mn(2+) ions per subunit.</text>
</comment>
<dbReference type="InterPro" id="IPR005479">
    <property type="entry name" value="CPAse_ATP-bd"/>
</dbReference>
<keyword evidence="17" id="KW-0665">Pyrimidine biosynthesis</keyword>
<feature type="binding site" evidence="17">
    <location>
        <position position="282"/>
    </location>
    <ligand>
        <name>Mn(2+)</name>
        <dbReference type="ChEBI" id="CHEBI:29035"/>
        <label>1</label>
    </ligand>
</feature>
<dbReference type="Gene3D" id="3.30.1490.20">
    <property type="entry name" value="ATP-grasp fold, A domain"/>
    <property type="match status" value="1"/>
</dbReference>
<feature type="binding site" evidence="17">
    <location>
        <position position="296"/>
    </location>
    <ligand>
        <name>Mg(2+)</name>
        <dbReference type="ChEBI" id="CHEBI:18420"/>
        <label>2</label>
    </ligand>
</feature>
<feature type="binding site" evidence="17">
    <location>
        <position position="828"/>
    </location>
    <ligand>
        <name>Mg(2+)</name>
        <dbReference type="ChEBI" id="CHEBI:18420"/>
        <label>4</label>
    </ligand>
</feature>
<sequence length="1042" mass="116070">MVETPKKVMVIGSGPIKIAEAAEFDYSASQALKAFREEGISQVLVNSNVATVQTSKQFADKIYMVPVTWWSVAKVIEKERPDAIAIGFGGQTALNVGIDLFKKGILQQYGIKVLGTPIQGIERALSREKFRETMIERNLPVPPSMSATSVDEALKKAKVLGYPVMVRVSFNLGGRGSTVAWNENELRENIIRALSQSYIGEVLIEKYLHFWKELEYEVVRDSKGNAAVVACIENLDPMGVHTGESTVISPCQTLDNKEFQDMRTLSIEVAKSIDLVGECNVQFALNPSSYDFFIIETNPRMSRSSALASKATGYPLAYVSAKLSLGYSIYEILNKVSGKTTAFFEPSLDYLVMKIPRWDMSKFEHVDSSLATEMKSIGEVMSIGRTFEETFQKAVRMLDIGEPGLVGGKIYFSSITKDEALNYMRQKRPYWFLYAMKAFKEGATIDEVYDSYGVDKFFLMKLKALVDIYEKFRKEPNLNAELIQYLKTLGFSDEQLQDEAKIRDREGIYPRIKRIDTLAGEWDAVTNYLYTTYKGVEDDVKPSDGRKLLVVGAGGFRIGVSVEFDWSVVSVLNEARKYFDDVAVLNYNPETVSTDWDIAGKLFFDEISVEKVKDIVKKEGFTDVCLFSGGQLGNSIAKKLEEEGIRIYGSSGSAVDSAEDREKFSSLLDKLGIPQPKWISARDISQLRRFIDEVGFPVLVRPSYVLSGSSMAVAYNNVELNSILSRASKISEKYPVVISKYLTDAVEAEIDGATDGKKVIGAVLEHVEEAGVHSGDATISIPNRKLTHDLVLRMKKYAVSIVNELGVKGPFNLQMVIKDNTPYVIEMNMRASRSMPFTSKAKGFNIIGKAVEAIEKGLDQDEEFYEPPSSSWAVKSPEFSWAQLRGAYPFLGPEMRSTGEVASFGVDFYDALIKSWLSSPPNAIPDKGKKALVYGERNVEYLEETARNLSQYGLDIITLDGLNIKEGEVVALKPAEELLLKKEIGIVVTEGFLESKDYNVRRLAADLNIPLILNARLASEVSKAFNKEDITFFEISEYGGGI</sequence>
<dbReference type="Pfam" id="PF25596">
    <property type="entry name" value="CPSase_L_D1"/>
    <property type="match status" value="2"/>
</dbReference>
<feature type="binding site" evidence="17">
    <location>
        <position position="826"/>
    </location>
    <ligand>
        <name>Mg(2+)</name>
        <dbReference type="ChEBI" id="CHEBI:18420"/>
        <label>3</label>
    </ligand>
</feature>
<feature type="binding site" evidence="17">
    <location>
        <position position="826"/>
    </location>
    <ligand>
        <name>ATP</name>
        <dbReference type="ChEBI" id="CHEBI:30616"/>
        <label>2</label>
    </ligand>
</feature>
<feature type="binding site" evidence="17">
    <location>
        <position position="282"/>
    </location>
    <ligand>
        <name>ATP</name>
        <dbReference type="ChEBI" id="CHEBI:30616"/>
        <label>1</label>
    </ligand>
</feature>
<evidence type="ECO:0000256" key="5">
    <source>
        <dbReference type="ARBA" id="ARBA00022598"/>
    </source>
</evidence>
<feature type="binding site" evidence="17">
    <location>
        <position position="174"/>
    </location>
    <ligand>
        <name>ATP</name>
        <dbReference type="ChEBI" id="CHEBI:30616"/>
        <label>1</label>
    </ligand>
</feature>
<dbReference type="UniPathway" id="UPA00070">
    <property type="reaction ID" value="UER00115"/>
</dbReference>
<feature type="binding site" evidence="17">
    <location>
        <position position="296"/>
    </location>
    <ligand>
        <name>ATP</name>
        <dbReference type="ChEBI" id="CHEBI:30616"/>
        <label>1</label>
    </ligand>
</feature>
<feature type="binding site" evidence="17">
    <location>
        <position position="828"/>
    </location>
    <ligand>
        <name>Mn(2+)</name>
        <dbReference type="ChEBI" id="CHEBI:29035"/>
        <label>4</label>
    </ligand>
</feature>
<dbReference type="NCBIfam" id="NF003671">
    <property type="entry name" value="PRK05294.1"/>
    <property type="match status" value="1"/>
</dbReference>
<dbReference type="SUPFAM" id="SSF56059">
    <property type="entry name" value="Glutathione synthetase ATP-binding domain-like"/>
    <property type="match status" value="2"/>
</dbReference>
<dbReference type="UniPathway" id="UPA00068">
    <property type="reaction ID" value="UER00171"/>
</dbReference>
<keyword evidence="6 17" id="KW-0028">Amino-acid biosynthesis</keyword>
<feature type="region of interest" description="Carbamoyl phosphate synthetic domain" evidence="17">
    <location>
        <begin position="541"/>
        <end position="922"/>
    </location>
</feature>
<dbReference type="FunFam" id="3.40.50.20:FF:000001">
    <property type="entry name" value="Carbamoyl-phosphate synthase large chain"/>
    <property type="match status" value="2"/>
</dbReference>
<dbReference type="InterPro" id="IPR005483">
    <property type="entry name" value="CPSase_dom"/>
</dbReference>
<evidence type="ECO:0000313" key="20">
    <source>
        <dbReference type="EMBL" id="MUN28186.1"/>
    </source>
</evidence>
<evidence type="ECO:0000256" key="16">
    <source>
        <dbReference type="ARBA" id="ARBA00062056"/>
    </source>
</evidence>
<dbReference type="Gene3D" id="1.10.1030.10">
    <property type="entry name" value="Carbamoyl-phosphate synthetase, large subunit oligomerisation domain"/>
    <property type="match status" value="1"/>
</dbReference>
<dbReference type="InterPro" id="IPR013815">
    <property type="entry name" value="ATP_grasp_subdomain_1"/>
</dbReference>
<feature type="binding site" evidence="17">
    <location>
        <position position="773"/>
    </location>
    <ligand>
        <name>ATP</name>
        <dbReference type="ChEBI" id="CHEBI:30616"/>
        <label>2</label>
    </ligand>
</feature>
<evidence type="ECO:0000256" key="11">
    <source>
        <dbReference type="ARBA" id="ARBA00022842"/>
    </source>
</evidence>
<feature type="binding site" evidence="17">
    <location>
        <position position="127"/>
    </location>
    <ligand>
        <name>ATP</name>
        <dbReference type="ChEBI" id="CHEBI:30616"/>
        <label>1</label>
    </ligand>
</feature>
<feature type="binding site" evidence="17">
    <location>
        <position position="240"/>
    </location>
    <ligand>
        <name>ATP</name>
        <dbReference type="ChEBI" id="CHEBI:30616"/>
        <label>1</label>
    </ligand>
</feature>
<feature type="binding site" evidence="17">
    <location>
        <position position="208"/>
    </location>
    <ligand>
        <name>ATP</name>
        <dbReference type="ChEBI" id="CHEBI:30616"/>
        <label>1</label>
    </ligand>
</feature>
<evidence type="ECO:0000256" key="13">
    <source>
        <dbReference type="ARBA" id="ARBA00047359"/>
    </source>
</evidence>
<dbReference type="GO" id="GO:0004087">
    <property type="term" value="F:carbamoyl-phosphate synthase (ammonia) activity"/>
    <property type="evidence" value="ECO:0007669"/>
    <property type="project" value="UniProtKB-EC"/>
</dbReference>
<feature type="binding site" evidence="17">
    <location>
        <position position="213"/>
    </location>
    <ligand>
        <name>ATP</name>
        <dbReference type="ChEBI" id="CHEBI:30616"/>
        <label>1</label>
    </ligand>
</feature>
<dbReference type="PRINTS" id="PR00098">
    <property type="entry name" value="CPSASE"/>
</dbReference>
<feature type="binding site" evidence="17">
    <location>
        <position position="282"/>
    </location>
    <ligand>
        <name>Mg(2+)</name>
        <dbReference type="ChEBI" id="CHEBI:18420"/>
        <label>1</label>
    </ligand>
</feature>
<keyword evidence="21" id="KW-1185">Reference proteome</keyword>
<evidence type="ECO:0000313" key="21">
    <source>
        <dbReference type="Proteomes" id="UP000470772"/>
    </source>
</evidence>
<evidence type="ECO:0000256" key="12">
    <source>
        <dbReference type="ARBA" id="ARBA00023211"/>
    </source>
</evidence>
<feature type="binding site" evidence="17">
    <location>
        <position position="298"/>
    </location>
    <ligand>
        <name>Mn(2+)</name>
        <dbReference type="ChEBI" id="CHEBI:29035"/>
        <label>2</label>
    </ligand>
</feature>
<dbReference type="Gene3D" id="3.40.50.20">
    <property type="match status" value="2"/>
</dbReference>
<dbReference type="InterPro" id="IPR016185">
    <property type="entry name" value="PreATP-grasp_dom_sf"/>
</dbReference>
<dbReference type="InterPro" id="IPR011607">
    <property type="entry name" value="MGS-like_dom"/>
</dbReference>
<keyword evidence="5 17" id="KW-0436">Ligase</keyword>
<dbReference type="GO" id="GO:0006526">
    <property type="term" value="P:L-arginine biosynthetic process"/>
    <property type="evidence" value="ECO:0007669"/>
    <property type="project" value="UniProtKB-UniRule"/>
</dbReference>
<feature type="binding site" evidence="17">
    <location>
        <position position="772"/>
    </location>
    <ligand>
        <name>ATP</name>
        <dbReference type="ChEBI" id="CHEBI:30616"/>
        <label>2</label>
    </ligand>
</feature>
<dbReference type="InterPro" id="IPR011761">
    <property type="entry name" value="ATP-grasp"/>
</dbReference>
<dbReference type="InterPro" id="IPR005480">
    <property type="entry name" value="CPSase_lsu_oligo"/>
</dbReference>
<feature type="binding site" evidence="17">
    <location>
        <position position="826"/>
    </location>
    <ligand>
        <name>Mn(2+)</name>
        <dbReference type="ChEBI" id="CHEBI:29035"/>
        <label>4</label>
    </ligand>
</feature>
<evidence type="ECO:0000259" key="18">
    <source>
        <dbReference type="PROSITE" id="PS50975"/>
    </source>
</evidence>
<organism evidence="20 21">
    <name type="scientific">Sulfuracidifex metallicus DSM 6482 = JCM 9184</name>
    <dbReference type="NCBI Taxonomy" id="523847"/>
    <lineage>
        <taxon>Archaea</taxon>
        <taxon>Thermoproteota</taxon>
        <taxon>Thermoprotei</taxon>
        <taxon>Sulfolobales</taxon>
        <taxon>Sulfolobaceae</taxon>
        <taxon>Sulfuracidifex</taxon>
    </lineage>
</organism>
<evidence type="ECO:0000256" key="9">
    <source>
        <dbReference type="ARBA" id="ARBA00022741"/>
    </source>
</evidence>
<dbReference type="GO" id="GO:0004088">
    <property type="term" value="F:carbamoyl-phosphate synthase (glutamine-hydrolyzing) activity"/>
    <property type="evidence" value="ECO:0007669"/>
    <property type="project" value="UniProtKB-UniRule"/>
</dbReference>
<evidence type="ECO:0000256" key="15">
    <source>
        <dbReference type="ARBA" id="ARBA00057223"/>
    </source>
</evidence>
<comment type="catalytic activity">
    <reaction evidence="14 17">
        <text>hydrogencarbonate + L-glutamine + 2 ATP + H2O = carbamoyl phosphate + L-glutamate + 2 ADP + phosphate + 2 H(+)</text>
        <dbReference type="Rhea" id="RHEA:18633"/>
        <dbReference type="ChEBI" id="CHEBI:15377"/>
        <dbReference type="ChEBI" id="CHEBI:15378"/>
        <dbReference type="ChEBI" id="CHEBI:17544"/>
        <dbReference type="ChEBI" id="CHEBI:29985"/>
        <dbReference type="ChEBI" id="CHEBI:30616"/>
        <dbReference type="ChEBI" id="CHEBI:43474"/>
        <dbReference type="ChEBI" id="CHEBI:58228"/>
        <dbReference type="ChEBI" id="CHEBI:58359"/>
        <dbReference type="ChEBI" id="CHEBI:456216"/>
        <dbReference type="EC" id="6.3.5.5"/>
    </reaction>
</comment>
<feature type="binding site" evidence="17">
    <location>
        <position position="173"/>
    </location>
    <ligand>
        <name>ATP</name>
        <dbReference type="ChEBI" id="CHEBI:30616"/>
        <label>1</label>
    </ligand>
</feature>
<dbReference type="Pfam" id="PF02786">
    <property type="entry name" value="CPSase_L_D2"/>
    <property type="match status" value="2"/>
</dbReference>
<dbReference type="NCBIfam" id="TIGR01369">
    <property type="entry name" value="CPSaseII_lrg"/>
    <property type="match status" value="1"/>
</dbReference>
<evidence type="ECO:0000256" key="3">
    <source>
        <dbReference type="ARBA" id="ARBA00009799"/>
    </source>
</evidence>
<feature type="binding site" evidence="17">
    <location>
        <position position="241"/>
    </location>
    <ligand>
        <name>ATP</name>
        <dbReference type="ChEBI" id="CHEBI:30616"/>
        <label>1</label>
    </ligand>
</feature>
<dbReference type="InterPro" id="IPR058047">
    <property type="entry name" value="CPSase_preATP-grasp"/>
</dbReference>
<evidence type="ECO:0000256" key="8">
    <source>
        <dbReference type="ARBA" id="ARBA00022737"/>
    </source>
</evidence>
<dbReference type="GO" id="GO:0046872">
    <property type="term" value="F:metal ion binding"/>
    <property type="evidence" value="ECO:0007669"/>
    <property type="project" value="UniProtKB-KW"/>
</dbReference>
<dbReference type="SMART" id="SM01096">
    <property type="entry name" value="CPSase_L_D3"/>
    <property type="match status" value="1"/>
</dbReference>
<feature type="binding site" evidence="17">
    <location>
        <position position="740"/>
    </location>
    <ligand>
        <name>ATP</name>
        <dbReference type="ChEBI" id="CHEBI:30616"/>
        <label>2</label>
    </ligand>
</feature>
<dbReference type="InterPro" id="IPR036897">
    <property type="entry name" value="CarbamoylP_synth_lsu_oligo_sf"/>
</dbReference>
<feature type="binding site" evidence="17">
    <location>
        <position position="814"/>
    </location>
    <ligand>
        <name>Mn(2+)</name>
        <dbReference type="ChEBI" id="CHEBI:29035"/>
        <label>3</label>
    </ligand>
</feature>
<feature type="binding site" evidence="17">
    <location>
        <position position="296"/>
    </location>
    <ligand>
        <name>Mn(2+)</name>
        <dbReference type="ChEBI" id="CHEBI:29035"/>
        <label>2</label>
    </ligand>
</feature>
<dbReference type="InterPro" id="IPR006275">
    <property type="entry name" value="CPSase_lsu"/>
</dbReference>
<feature type="region of interest" description="Carboxyphosphate synthetic domain" evidence="17">
    <location>
        <begin position="1"/>
        <end position="399"/>
    </location>
</feature>
<keyword evidence="12" id="KW-0464">Manganese</keyword>
<dbReference type="PROSITE" id="PS00867">
    <property type="entry name" value="CPSASE_2"/>
    <property type="match status" value="1"/>
</dbReference>
<dbReference type="HAMAP" id="MF_01210_A">
    <property type="entry name" value="CPSase_L_chain_A"/>
    <property type="match status" value="1"/>
</dbReference>
<evidence type="ECO:0000256" key="1">
    <source>
        <dbReference type="ARBA" id="ARBA00004812"/>
    </source>
</evidence>
<protein>
    <recommendedName>
        <fullName evidence="17">Carbamoyl phosphate synthase large chain</fullName>
        <ecNumber evidence="17">6.3.4.16</ecNumber>
        <ecNumber evidence="17">6.3.5.5</ecNumber>
    </recommendedName>
    <alternativeName>
        <fullName evidence="17">Carbamoyl phosphate synthetase ammonia chain</fullName>
    </alternativeName>
</protein>
<accession>A0A6A9QGH7</accession>
<name>A0A6A9QGH7_SULME</name>